<dbReference type="InterPro" id="IPR023347">
    <property type="entry name" value="Lysozyme_dom_sf"/>
</dbReference>
<evidence type="ECO:0000256" key="2">
    <source>
        <dbReference type="ARBA" id="ARBA00022638"/>
    </source>
</evidence>
<keyword evidence="1 3" id="KW-0929">Antimicrobial</keyword>
<dbReference type="SUPFAM" id="SSF53955">
    <property type="entry name" value="Lysozyme-like"/>
    <property type="match status" value="1"/>
</dbReference>
<evidence type="ECO:0000256" key="1">
    <source>
        <dbReference type="ARBA" id="ARBA00022529"/>
    </source>
</evidence>
<keyword evidence="3" id="KW-0326">Glycosidase</keyword>
<dbReference type="Proteomes" id="UP000736856">
    <property type="component" value="Unassembled WGS sequence"/>
</dbReference>
<sequence length="54" mass="6376">MVNVNKRFEGLRLKAYCDSENILTVSYGHTGADVFEDRVKIRDHFIREPIYLVF</sequence>
<name>A0A937AKA7_9HYPH</name>
<comment type="similarity">
    <text evidence="3">Belongs to the glycosyl hydrolase 24 family.</text>
</comment>
<evidence type="ECO:0000313" key="5">
    <source>
        <dbReference type="Proteomes" id="UP000736856"/>
    </source>
</evidence>
<dbReference type="EC" id="3.2.1.17" evidence="3"/>
<comment type="catalytic activity">
    <reaction evidence="3">
        <text>Hydrolysis of (1-&gt;4)-beta-linkages between N-acetylmuramic acid and N-acetyl-D-glucosamine residues in a peptidoglycan and between N-acetyl-D-glucosamine residues in chitodextrins.</text>
        <dbReference type="EC" id="3.2.1.17"/>
    </reaction>
</comment>
<dbReference type="InterPro" id="IPR002196">
    <property type="entry name" value="Glyco_hydro_24"/>
</dbReference>
<dbReference type="GO" id="GO:0016998">
    <property type="term" value="P:cell wall macromolecule catabolic process"/>
    <property type="evidence" value="ECO:0007669"/>
    <property type="project" value="InterPro"/>
</dbReference>
<keyword evidence="3" id="KW-0378">Hydrolase</keyword>
<accession>A0A937AKA7</accession>
<protein>
    <recommendedName>
        <fullName evidence="3">Lysozyme</fullName>
        <ecNumber evidence="3">3.2.1.17</ecNumber>
    </recommendedName>
</protein>
<dbReference type="GO" id="GO:0042742">
    <property type="term" value="P:defense response to bacterium"/>
    <property type="evidence" value="ECO:0007669"/>
    <property type="project" value="UniProtKB-KW"/>
</dbReference>
<dbReference type="EMBL" id="SEOL01000004">
    <property type="protein sequence ID" value="MBL0849016.1"/>
    <property type="molecule type" value="Genomic_DNA"/>
</dbReference>
<proteinExistence type="inferred from homology"/>
<evidence type="ECO:0000256" key="3">
    <source>
        <dbReference type="RuleBase" id="RU003788"/>
    </source>
</evidence>
<dbReference type="GO" id="GO:0009253">
    <property type="term" value="P:peptidoglycan catabolic process"/>
    <property type="evidence" value="ECO:0007669"/>
    <property type="project" value="InterPro"/>
</dbReference>
<dbReference type="GO" id="GO:0031640">
    <property type="term" value="P:killing of cells of another organism"/>
    <property type="evidence" value="ECO:0007669"/>
    <property type="project" value="UniProtKB-KW"/>
</dbReference>
<dbReference type="AlphaFoldDB" id="A0A937AKA7"/>
<organism evidence="4 5">
    <name type="scientific">Candidatus Liberibacter ctenarytainae</name>
    <dbReference type="NCBI Taxonomy" id="2020335"/>
    <lineage>
        <taxon>Bacteria</taxon>
        <taxon>Pseudomonadati</taxon>
        <taxon>Pseudomonadota</taxon>
        <taxon>Alphaproteobacteria</taxon>
        <taxon>Hyphomicrobiales</taxon>
        <taxon>Rhizobiaceae</taxon>
        <taxon>Liberibacter</taxon>
    </lineage>
</organism>
<dbReference type="Pfam" id="PF00959">
    <property type="entry name" value="Phage_lysozyme"/>
    <property type="match status" value="1"/>
</dbReference>
<dbReference type="GO" id="GO:0003796">
    <property type="term" value="F:lysozyme activity"/>
    <property type="evidence" value="ECO:0007669"/>
    <property type="project" value="UniProtKB-EC"/>
</dbReference>
<gene>
    <name evidence="4" type="ORF">EU981_02875</name>
</gene>
<dbReference type="InterPro" id="IPR023346">
    <property type="entry name" value="Lysozyme-like_dom_sf"/>
</dbReference>
<keyword evidence="2 3" id="KW-0081">Bacteriolytic enzyme</keyword>
<dbReference type="Gene3D" id="1.10.530.40">
    <property type="match status" value="1"/>
</dbReference>
<comment type="caution">
    <text evidence="4">The sequence shown here is derived from an EMBL/GenBank/DDBJ whole genome shotgun (WGS) entry which is preliminary data.</text>
</comment>
<reference evidence="4" key="1">
    <citation type="submission" date="2019-02" db="EMBL/GenBank/DDBJ databases">
        <title>A novel Candidatus Liberibacter species associated with the New Zealand native fuchsia psyllid, Ctenarytaina fuchsiae.</title>
        <authorList>
            <person name="Thompson S.M."/>
            <person name="Jorgensen N."/>
            <person name="David C."/>
            <person name="Bulman S.R."/>
            <person name="Smith G.R."/>
        </authorList>
    </citation>
    <scope>NUCLEOTIDE SEQUENCE</scope>
    <source>
        <strain evidence="4">Oxford</strain>
    </source>
</reference>
<evidence type="ECO:0000313" key="4">
    <source>
        <dbReference type="EMBL" id="MBL0849016.1"/>
    </source>
</evidence>